<evidence type="ECO:0000313" key="18">
    <source>
        <dbReference type="EMBL" id="KAK2577261.1"/>
    </source>
</evidence>
<reference evidence="18" key="2">
    <citation type="journal article" date="2023" name="Commun. Biol.">
        <title>Intrasexual cuticular hydrocarbon dimorphism in a wasp sheds light on hydrocarbon biosynthesis genes in Hymenoptera.</title>
        <authorList>
            <person name="Moris V.C."/>
            <person name="Podsiadlowski L."/>
            <person name="Martin S."/>
            <person name="Oeyen J.P."/>
            <person name="Donath A."/>
            <person name="Petersen M."/>
            <person name="Wilbrandt J."/>
            <person name="Misof B."/>
            <person name="Liedtke D."/>
            <person name="Thamm M."/>
            <person name="Scheiner R."/>
            <person name="Schmitt T."/>
            <person name="Niehuis O."/>
        </authorList>
    </citation>
    <scope>NUCLEOTIDE SEQUENCE</scope>
    <source>
        <strain evidence="18">GBR_01_08_01A</strain>
    </source>
</reference>
<keyword evidence="10" id="KW-0328">Glycosyltransferase</keyword>
<dbReference type="SMART" id="SM00365">
    <property type="entry name" value="LRR_SD22"/>
    <property type="match status" value="6"/>
</dbReference>
<feature type="domain" description="LRRCT" evidence="17">
    <location>
        <begin position="380"/>
        <end position="432"/>
    </location>
</feature>
<keyword evidence="13" id="KW-0732">Signal</keyword>
<dbReference type="InterPro" id="IPR000483">
    <property type="entry name" value="Cys-rich_flank_reg_C"/>
</dbReference>
<dbReference type="InterPro" id="IPR029057">
    <property type="entry name" value="PRTase-like"/>
</dbReference>
<dbReference type="Proteomes" id="UP001258017">
    <property type="component" value="Unassembled WGS sequence"/>
</dbReference>
<evidence type="ECO:0000256" key="9">
    <source>
        <dbReference type="ARBA" id="ARBA00022614"/>
    </source>
</evidence>
<evidence type="ECO:0000256" key="4">
    <source>
        <dbReference type="ARBA" id="ARBA00004659"/>
    </source>
</evidence>
<comment type="subunit">
    <text evidence="6">Homodimer.</text>
</comment>
<dbReference type="GO" id="GO:0003999">
    <property type="term" value="F:adenine phosphoribosyltransferase activity"/>
    <property type="evidence" value="ECO:0007669"/>
    <property type="project" value="UniProtKB-EC"/>
</dbReference>
<keyword evidence="16" id="KW-0472">Membrane</keyword>
<dbReference type="InterPro" id="IPR050541">
    <property type="entry name" value="LRR_TM_domain-containing"/>
</dbReference>
<evidence type="ECO:0000256" key="5">
    <source>
        <dbReference type="ARBA" id="ARBA00008391"/>
    </source>
</evidence>
<evidence type="ECO:0000256" key="8">
    <source>
        <dbReference type="ARBA" id="ARBA00022490"/>
    </source>
</evidence>
<gene>
    <name evidence="18" type="ORF">KPH14_003401</name>
</gene>
<evidence type="ECO:0000256" key="3">
    <source>
        <dbReference type="ARBA" id="ARBA00004496"/>
    </source>
</evidence>
<dbReference type="PANTHER" id="PTHR24369">
    <property type="entry name" value="ANTIGEN BSP, PUTATIVE-RELATED"/>
    <property type="match status" value="1"/>
</dbReference>
<evidence type="ECO:0000256" key="1">
    <source>
        <dbReference type="ARBA" id="ARBA00000868"/>
    </source>
</evidence>
<evidence type="ECO:0000256" key="6">
    <source>
        <dbReference type="ARBA" id="ARBA00011738"/>
    </source>
</evidence>
<dbReference type="PRINTS" id="PR00019">
    <property type="entry name" value="LEURICHRPT"/>
</dbReference>
<evidence type="ECO:0000259" key="17">
    <source>
        <dbReference type="SMART" id="SM00082"/>
    </source>
</evidence>
<evidence type="ECO:0000313" key="19">
    <source>
        <dbReference type="Proteomes" id="UP001258017"/>
    </source>
</evidence>
<dbReference type="PROSITE" id="PS51450">
    <property type="entry name" value="LRR"/>
    <property type="match status" value="3"/>
</dbReference>
<dbReference type="SUPFAM" id="SSF53271">
    <property type="entry name" value="PRTase-like"/>
    <property type="match status" value="1"/>
</dbReference>
<evidence type="ECO:0000256" key="15">
    <source>
        <dbReference type="SAM" id="MobiDB-lite"/>
    </source>
</evidence>
<dbReference type="Pfam" id="PF00156">
    <property type="entry name" value="Pribosyltran"/>
    <property type="match status" value="1"/>
</dbReference>
<feature type="transmembrane region" description="Helical" evidence="16">
    <location>
        <begin position="682"/>
        <end position="706"/>
    </location>
</feature>
<keyword evidence="12" id="KW-0660">Purine salvage</keyword>
<comment type="pathway">
    <text evidence="4">Purine metabolism; AMP biosynthesis via salvage pathway; AMP from adenine: step 1/1.</text>
</comment>
<evidence type="ECO:0000256" key="7">
    <source>
        <dbReference type="ARBA" id="ARBA00011893"/>
    </source>
</evidence>
<keyword evidence="16" id="KW-0812">Transmembrane</keyword>
<feature type="compositionally biased region" description="Low complexity" evidence="15">
    <location>
        <begin position="1"/>
        <end position="20"/>
    </location>
</feature>
<comment type="similarity">
    <text evidence="5">Belongs to the purine/pyrimidine phosphoribosyltransferase family.</text>
</comment>
<keyword evidence="19" id="KW-1185">Reference proteome</keyword>
<dbReference type="GO" id="GO:0005737">
    <property type="term" value="C:cytoplasm"/>
    <property type="evidence" value="ECO:0007669"/>
    <property type="project" value="UniProtKB-SubCell"/>
</dbReference>
<comment type="caution">
    <text evidence="18">The sequence shown here is derived from an EMBL/GenBank/DDBJ whole genome shotgun (WGS) entry which is preliminary data.</text>
</comment>
<evidence type="ECO:0000256" key="16">
    <source>
        <dbReference type="SAM" id="Phobius"/>
    </source>
</evidence>
<evidence type="ECO:0000256" key="10">
    <source>
        <dbReference type="ARBA" id="ARBA00022676"/>
    </source>
</evidence>
<evidence type="ECO:0000256" key="13">
    <source>
        <dbReference type="ARBA" id="ARBA00022729"/>
    </source>
</evidence>
<dbReference type="GO" id="GO:0006166">
    <property type="term" value="P:purine ribonucleoside salvage"/>
    <property type="evidence" value="ECO:0007669"/>
    <property type="project" value="UniProtKB-KW"/>
</dbReference>
<dbReference type="AlphaFoldDB" id="A0AAD9VJQ2"/>
<evidence type="ECO:0000256" key="11">
    <source>
        <dbReference type="ARBA" id="ARBA00022679"/>
    </source>
</evidence>
<dbReference type="GO" id="GO:0005886">
    <property type="term" value="C:plasma membrane"/>
    <property type="evidence" value="ECO:0007669"/>
    <property type="project" value="TreeGrafter"/>
</dbReference>
<dbReference type="InterPro" id="IPR001611">
    <property type="entry name" value="Leu-rich_rpt"/>
</dbReference>
<organism evidence="18 19">
    <name type="scientific">Odynerus spinipes</name>
    <dbReference type="NCBI Taxonomy" id="1348599"/>
    <lineage>
        <taxon>Eukaryota</taxon>
        <taxon>Metazoa</taxon>
        <taxon>Ecdysozoa</taxon>
        <taxon>Arthropoda</taxon>
        <taxon>Hexapoda</taxon>
        <taxon>Insecta</taxon>
        <taxon>Pterygota</taxon>
        <taxon>Neoptera</taxon>
        <taxon>Endopterygota</taxon>
        <taxon>Hymenoptera</taxon>
        <taxon>Apocrita</taxon>
        <taxon>Aculeata</taxon>
        <taxon>Vespoidea</taxon>
        <taxon>Vespidae</taxon>
        <taxon>Eumeninae</taxon>
        <taxon>Odynerus</taxon>
    </lineage>
</organism>
<dbReference type="SUPFAM" id="SSF52058">
    <property type="entry name" value="L domain-like"/>
    <property type="match status" value="1"/>
</dbReference>
<comment type="function">
    <text evidence="2">Catalyzes a salvage reaction resulting in the formation of AMP, that is energically less costly than de novo synthesis.</text>
</comment>
<dbReference type="Pfam" id="PF13855">
    <property type="entry name" value="LRR_8"/>
    <property type="match status" value="2"/>
</dbReference>
<dbReference type="InterPro" id="IPR032675">
    <property type="entry name" value="LRR_dom_sf"/>
</dbReference>
<dbReference type="EMBL" id="JAIFRP010004357">
    <property type="protein sequence ID" value="KAK2577261.1"/>
    <property type="molecule type" value="Genomic_DNA"/>
</dbReference>
<protein>
    <recommendedName>
        <fullName evidence="7">adenine phosphoribosyltransferase</fullName>
        <ecNumber evidence="7">2.4.2.7</ecNumber>
    </recommendedName>
</protein>
<comment type="catalytic activity">
    <reaction evidence="1">
        <text>AMP + diphosphate = 5-phospho-alpha-D-ribose 1-diphosphate + adenine</text>
        <dbReference type="Rhea" id="RHEA:16609"/>
        <dbReference type="ChEBI" id="CHEBI:16708"/>
        <dbReference type="ChEBI" id="CHEBI:33019"/>
        <dbReference type="ChEBI" id="CHEBI:58017"/>
        <dbReference type="ChEBI" id="CHEBI:456215"/>
        <dbReference type="EC" id="2.4.2.7"/>
    </reaction>
</comment>
<dbReference type="FunFam" id="3.40.50.2020:FF:000004">
    <property type="entry name" value="Adenine phosphoribosyltransferase"/>
    <property type="match status" value="1"/>
</dbReference>
<keyword evidence="16" id="KW-1133">Transmembrane helix</keyword>
<sequence>MNSSESVGTVTTSSSTSVNSSEKDLEEVTTTSFLSHSVWECPNIRQTGVECSCDFPHTLRCTGDRTALQIISEHLNNSKAGPISLLDVTVTGISTLPARFLENIALHGLVVSSGELRRVHENAFTALARPLQALGLPNNLLESVPTSALKYLVGLDRLDLSHNKLKTLEADSFNGLSNLTYLDLCDNLLSQLSPQAFSALPELRFLRMRGNRLSVSALSALRGLKNLEELDLSSNLLLGPMGPDLLPWMPRLRFLTVSENELVNVQQGALTGVKNLSYLILSHNQIDVLEDHSFKHLSTLTRLDLANNRIVDVSSASLAHLEKLTTLDLTHNFLRSLTADLVVPLKSLEDLRLDDNDITMVASDVPTSKLRLKRFSLADNPLNCDCTLLEFATWLSNSSLSEEDKSSAVCATPPALVNGILTQVSPGSLLCGEPTPPIMTRVPLAAAQLTLKEYRYDVLTGINLLWNVEPCTEHYTCDTLIVYETVGDSEIQIESDPLHCDSHVMRDPCSLPVTTPPSLNLQLGHKYRYCVVLLIPTEYDDMSLGLGCSDVITLEETKREEQQDQQPPNTDSLDVRITAVHVNVTDQGSLHVDVSLSPSKNPDASPCEISIVVFDTETAIRKCKLNCNSTFVSLEVLVPGRYKVCASLDELVNSESIASSVVDDRGRSRCVEVQSFKQNIEAIVLAIAGATCALLIALVVVGRSIVRKVRHPRIQTQCFLPAQEFEITHKAHYIKLLATTKIFLDLELFFGLDSRGFLLGPMICTEIEKPFLPIRKKGKLPGKVARQSYNLEYGEATFELQTESIKKETRVLIVDDLLATGGSMGAAVNLLKSVGAVITECLVVMELTNLKAREKLDVPVYSFIQFDHEV</sequence>
<comment type="subcellular location">
    <subcellularLocation>
        <location evidence="3">Cytoplasm</location>
    </subcellularLocation>
</comment>
<dbReference type="NCBIfam" id="NF002636">
    <property type="entry name" value="PRK02304.1-5"/>
    <property type="match status" value="1"/>
</dbReference>
<dbReference type="Gene3D" id="3.40.50.2020">
    <property type="match status" value="1"/>
</dbReference>
<evidence type="ECO:0000256" key="12">
    <source>
        <dbReference type="ARBA" id="ARBA00022726"/>
    </source>
</evidence>
<dbReference type="InterPro" id="IPR000836">
    <property type="entry name" value="PRTase_dom"/>
</dbReference>
<keyword evidence="14" id="KW-0677">Repeat</keyword>
<keyword evidence="11" id="KW-0808">Transferase</keyword>
<dbReference type="CDD" id="cd06223">
    <property type="entry name" value="PRTases_typeI"/>
    <property type="match status" value="1"/>
</dbReference>
<feature type="region of interest" description="Disordered" evidence="15">
    <location>
        <begin position="1"/>
        <end position="23"/>
    </location>
</feature>
<name>A0AAD9VJQ2_9HYME</name>
<keyword evidence="8" id="KW-0963">Cytoplasm</keyword>
<dbReference type="SMART" id="SM00082">
    <property type="entry name" value="LRRCT"/>
    <property type="match status" value="1"/>
</dbReference>
<accession>A0AAD9VJQ2</accession>
<dbReference type="SMART" id="SM00369">
    <property type="entry name" value="LRR_TYP"/>
    <property type="match status" value="9"/>
</dbReference>
<dbReference type="Gene3D" id="3.80.10.10">
    <property type="entry name" value="Ribonuclease Inhibitor"/>
    <property type="match status" value="2"/>
</dbReference>
<reference evidence="18" key="1">
    <citation type="submission" date="2021-08" db="EMBL/GenBank/DDBJ databases">
        <authorList>
            <person name="Misof B."/>
            <person name="Oliver O."/>
            <person name="Podsiadlowski L."/>
            <person name="Donath A."/>
            <person name="Peters R."/>
            <person name="Mayer C."/>
            <person name="Rust J."/>
            <person name="Gunkel S."/>
            <person name="Lesny P."/>
            <person name="Martin S."/>
            <person name="Oeyen J.P."/>
            <person name="Petersen M."/>
            <person name="Panagiotis P."/>
            <person name="Wilbrandt J."/>
            <person name="Tanja T."/>
        </authorList>
    </citation>
    <scope>NUCLEOTIDE SEQUENCE</scope>
    <source>
        <strain evidence="18">GBR_01_08_01A</strain>
        <tissue evidence="18">Thorax + abdomen</tissue>
    </source>
</reference>
<evidence type="ECO:0000256" key="2">
    <source>
        <dbReference type="ARBA" id="ARBA00003968"/>
    </source>
</evidence>
<evidence type="ECO:0000256" key="14">
    <source>
        <dbReference type="ARBA" id="ARBA00022737"/>
    </source>
</evidence>
<dbReference type="InterPro" id="IPR003591">
    <property type="entry name" value="Leu-rich_rpt_typical-subtyp"/>
</dbReference>
<dbReference type="EC" id="2.4.2.7" evidence="7"/>
<proteinExistence type="inferred from homology"/>
<keyword evidence="9" id="KW-0433">Leucine-rich repeat</keyword>
<dbReference type="PANTHER" id="PTHR24369:SF210">
    <property type="entry name" value="CHAOPTIN-RELATED"/>
    <property type="match status" value="1"/>
</dbReference>